<organism evidence="2 3">
    <name type="scientific">Streptomyces avermitilis</name>
    <dbReference type="NCBI Taxonomy" id="33903"/>
    <lineage>
        <taxon>Bacteria</taxon>
        <taxon>Bacillati</taxon>
        <taxon>Actinomycetota</taxon>
        <taxon>Actinomycetes</taxon>
        <taxon>Kitasatosporales</taxon>
        <taxon>Streptomycetaceae</taxon>
        <taxon>Streptomyces</taxon>
    </lineage>
</organism>
<protein>
    <submittedName>
        <fullName evidence="2">Uncharacterized protein</fullName>
    </submittedName>
</protein>
<feature type="region of interest" description="Disordered" evidence="1">
    <location>
        <begin position="20"/>
        <end position="61"/>
    </location>
</feature>
<dbReference type="EMBL" id="BJHX01000001">
    <property type="protein sequence ID" value="GDY67164.1"/>
    <property type="molecule type" value="Genomic_DNA"/>
</dbReference>
<evidence type="ECO:0000256" key="1">
    <source>
        <dbReference type="SAM" id="MobiDB-lite"/>
    </source>
</evidence>
<evidence type="ECO:0000313" key="3">
    <source>
        <dbReference type="Proteomes" id="UP000302139"/>
    </source>
</evidence>
<evidence type="ECO:0000313" key="2">
    <source>
        <dbReference type="EMBL" id="GDY67164.1"/>
    </source>
</evidence>
<comment type="caution">
    <text evidence="2">The sequence shown here is derived from an EMBL/GenBank/DDBJ whole genome shotgun (WGS) entry which is preliminary data.</text>
</comment>
<dbReference type="Proteomes" id="UP000302139">
    <property type="component" value="Unassembled WGS sequence"/>
</dbReference>
<reference evidence="2 3" key="1">
    <citation type="submission" date="2019-04" db="EMBL/GenBank/DDBJ databases">
        <title>Draft genome sequences of Streptomyces avermitilis NBRC 14893.</title>
        <authorList>
            <person name="Komaki H."/>
            <person name="Tamura T."/>
            <person name="Hosoyama A."/>
        </authorList>
    </citation>
    <scope>NUCLEOTIDE SEQUENCE [LARGE SCALE GENOMIC DNA]</scope>
    <source>
        <strain evidence="2 3">NBRC 14893</strain>
    </source>
</reference>
<dbReference type="AlphaFoldDB" id="A0A4D4M5R3"/>
<name>A0A4D4M5R3_STRAX</name>
<sequence length="124" mass="13196">MRAVGDDPVQPCVRAAPLLARLPHDRDQPGGGEAFDEVGHGRPGQSGELLQLPRRQGPSCCSRRSASRSLMALAVLGDAGMPGSFQIRRRHSGLAPASSIYQAGFLIVYGDSGEDVREGQRHHG</sequence>
<gene>
    <name evidence="2" type="ORF">SAV14893_065570</name>
</gene>
<proteinExistence type="predicted"/>
<accession>A0A4D4M5R3</accession>